<dbReference type="EMBL" id="GG662606">
    <property type="protein sequence ID" value="EAS00982.1"/>
    <property type="molecule type" value="Genomic_DNA"/>
</dbReference>
<dbReference type="Pfam" id="PF13302">
    <property type="entry name" value="Acetyltransf_3"/>
    <property type="match status" value="1"/>
</dbReference>
<dbReference type="GO" id="GO:0016747">
    <property type="term" value="F:acyltransferase activity, transferring groups other than amino-acyl groups"/>
    <property type="evidence" value="ECO:0007669"/>
    <property type="project" value="InterPro"/>
</dbReference>
<accession>Q23WW3</accession>
<keyword evidence="6" id="KW-1185">Reference proteome</keyword>
<keyword evidence="2" id="KW-0012">Acyltransferase</keyword>
<organism evidence="5 6">
    <name type="scientific">Tetrahymena thermophila (strain SB210)</name>
    <dbReference type="NCBI Taxonomy" id="312017"/>
    <lineage>
        <taxon>Eukaryota</taxon>
        <taxon>Sar</taxon>
        <taxon>Alveolata</taxon>
        <taxon>Ciliophora</taxon>
        <taxon>Intramacronucleata</taxon>
        <taxon>Oligohymenophorea</taxon>
        <taxon>Hymenostomatida</taxon>
        <taxon>Tetrahymenina</taxon>
        <taxon>Tetrahymenidae</taxon>
        <taxon>Tetrahymena</taxon>
    </lineage>
</organism>
<protein>
    <submittedName>
        <fullName evidence="5">GNAT family acetyltransferase</fullName>
    </submittedName>
</protein>
<evidence type="ECO:0000256" key="1">
    <source>
        <dbReference type="ARBA" id="ARBA00022679"/>
    </source>
</evidence>
<comment type="similarity">
    <text evidence="3">Belongs to the acetyltransferase family. RimJ subfamily.</text>
</comment>
<dbReference type="PANTHER" id="PTHR43792:SF8">
    <property type="entry name" value="[RIBOSOMAL PROTEIN US5]-ALANINE N-ACETYLTRANSFERASE"/>
    <property type="match status" value="1"/>
</dbReference>
<dbReference type="HOGENOM" id="CLU_013985_3_0_1"/>
<dbReference type="OMA" id="FINDACD"/>
<gene>
    <name evidence="5" type="ORF">TTHERM_00775930</name>
</gene>
<name>Q23WW3_TETTS</name>
<evidence type="ECO:0000313" key="6">
    <source>
        <dbReference type="Proteomes" id="UP000009168"/>
    </source>
</evidence>
<dbReference type="eggNOG" id="ENOG502SC5M">
    <property type="taxonomic scope" value="Eukaryota"/>
</dbReference>
<evidence type="ECO:0000256" key="2">
    <source>
        <dbReference type="ARBA" id="ARBA00023315"/>
    </source>
</evidence>
<dbReference type="Gene3D" id="3.40.630.30">
    <property type="match status" value="1"/>
</dbReference>
<dbReference type="RefSeq" id="XP_001021227.1">
    <property type="nucleotide sequence ID" value="XM_001021227.1"/>
</dbReference>
<dbReference type="SUPFAM" id="SSF55729">
    <property type="entry name" value="Acyl-CoA N-acyltransferases (Nat)"/>
    <property type="match status" value="1"/>
</dbReference>
<evidence type="ECO:0000259" key="4">
    <source>
        <dbReference type="PROSITE" id="PS51186"/>
    </source>
</evidence>
<dbReference type="InterPro" id="IPR016181">
    <property type="entry name" value="Acyl_CoA_acyltransferase"/>
</dbReference>
<proteinExistence type="inferred from homology"/>
<dbReference type="Proteomes" id="UP000009168">
    <property type="component" value="Unassembled WGS sequence"/>
</dbReference>
<dbReference type="AlphaFoldDB" id="Q23WW3"/>
<evidence type="ECO:0000256" key="3">
    <source>
        <dbReference type="ARBA" id="ARBA00038502"/>
    </source>
</evidence>
<dbReference type="PANTHER" id="PTHR43792">
    <property type="entry name" value="GNAT FAMILY, PUTATIVE (AFU_ORTHOLOGUE AFUA_3G00765)-RELATED-RELATED"/>
    <property type="match status" value="1"/>
</dbReference>
<dbReference type="InParanoid" id="Q23WW3"/>
<keyword evidence="1" id="KW-0808">Transferase</keyword>
<sequence>MINSSDKIKKQQIVPDRQIEISNEIHLELLDQCHKSTLFQTVVKNRYFINDACDWANHFTDESSSKQFINYFKHRESQGKQFCYAIIQENKLIGCVSIILTKGQGEIGYWLDKDMNGRGYVTQSANALINLGFAKYNCKEIILKCQQVNLKSSNVALRLGFKFNKTFEETLNVNGKDWVIDEYILTEDQFINQNQHKQQSKSTSE</sequence>
<dbReference type="PROSITE" id="PS51186">
    <property type="entry name" value="GNAT"/>
    <property type="match status" value="1"/>
</dbReference>
<evidence type="ECO:0000313" key="5">
    <source>
        <dbReference type="EMBL" id="EAS00982.1"/>
    </source>
</evidence>
<feature type="domain" description="N-acetyltransferase" evidence="4">
    <location>
        <begin position="43"/>
        <end position="186"/>
    </location>
</feature>
<dbReference type="InterPro" id="IPR000182">
    <property type="entry name" value="GNAT_dom"/>
</dbReference>
<dbReference type="InterPro" id="IPR051531">
    <property type="entry name" value="N-acetyltransferase"/>
</dbReference>
<dbReference type="GeneID" id="7823809"/>
<dbReference type="KEGG" id="tet:TTHERM_00775930"/>
<dbReference type="OrthoDB" id="630895at2759"/>
<reference evidence="6" key="1">
    <citation type="journal article" date="2006" name="PLoS Biol.">
        <title>Macronuclear genome sequence of the ciliate Tetrahymena thermophila, a model eukaryote.</title>
        <authorList>
            <person name="Eisen J.A."/>
            <person name="Coyne R.S."/>
            <person name="Wu M."/>
            <person name="Wu D."/>
            <person name="Thiagarajan M."/>
            <person name="Wortman J.R."/>
            <person name="Badger J.H."/>
            <person name="Ren Q."/>
            <person name="Amedeo P."/>
            <person name="Jones K.M."/>
            <person name="Tallon L.J."/>
            <person name="Delcher A.L."/>
            <person name="Salzberg S.L."/>
            <person name="Silva J.C."/>
            <person name="Haas B.J."/>
            <person name="Majoros W.H."/>
            <person name="Farzad M."/>
            <person name="Carlton J.M."/>
            <person name="Smith R.K. Jr."/>
            <person name="Garg J."/>
            <person name="Pearlman R.E."/>
            <person name="Karrer K.M."/>
            <person name="Sun L."/>
            <person name="Manning G."/>
            <person name="Elde N.C."/>
            <person name="Turkewitz A.P."/>
            <person name="Asai D.J."/>
            <person name="Wilkes D.E."/>
            <person name="Wang Y."/>
            <person name="Cai H."/>
            <person name="Collins K."/>
            <person name="Stewart B.A."/>
            <person name="Lee S.R."/>
            <person name="Wilamowska K."/>
            <person name="Weinberg Z."/>
            <person name="Ruzzo W.L."/>
            <person name="Wloga D."/>
            <person name="Gaertig J."/>
            <person name="Frankel J."/>
            <person name="Tsao C.-C."/>
            <person name="Gorovsky M.A."/>
            <person name="Keeling P.J."/>
            <person name="Waller R.F."/>
            <person name="Patron N.J."/>
            <person name="Cherry J.M."/>
            <person name="Stover N.A."/>
            <person name="Krieger C.J."/>
            <person name="del Toro C."/>
            <person name="Ryder H.F."/>
            <person name="Williamson S.C."/>
            <person name="Barbeau R.A."/>
            <person name="Hamilton E.P."/>
            <person name="Orias E."/>
        </authorList>
    </citation>
    <scope>NUCLEOTIDE SEQUENCE [LARGE SCALE GENOMIC DNA]</scope>
    <source>
        <strain evidence="6">SB210</strain>
    </source>
</reference>